<evidence type="ECO:0000256" key="1">
    <source>
        <dbReference type="SAM" id="MobiDB-lite"/>
    </source>
</evidence>
<keyword evidence="4" id="KW-1185">Reference proteome</keyword>
<gene>
    <name evidence="3" type="ORF">THASP1DRAFT_25284</name>
</gene>
<name>A0A4P9XKP2_9FUNG</name>
<evidence type="ECO:0000313" key="4">
    <source>
        <dbReference type="Proteomes" id="UP000271241"/>
    </source>
</evidence>
<proteinExistence type="predicted"/>
<organism evidence="3 4">
    <name type="scientific">Thamnocephalis sphaerospora</name>
    <dbReference type="NCBI Taxonomy" id="78915"/>
    <lineage>
        <taxon>Eukaryota</taxon>
        <taxon>Fungi</taxon>
        <taxon>Fungi incertae sedis</taxon>
        <taxon>Zoopagomycota</taxon>
        <taxon>Zoopagomycotina</taxon>
        <taxon>Zoopagomycetes</taxon>
        <taxon>Zoopagales</taxon>
        <taxon>Sigmoideomycetaceae</taxon>
        <taxon>Thamnocephalis</taxon>
    </lineage>
</organism>
<reference evidence="4" key="1">
    <citation type="journal article" date="2018" name="Nat. Microbiol.">
        <title>Leveraging single-cell genomics to expand the fungal tree of life.</title>
        <authorList>
            <person name="Ahrendt S.R."/>
            <person name="Quandt C.A."/>
            <person name="Ciobanu D."/>
            <person name="Clum A."/>
            <person name="Salamov A."/>
            <person name="Andreopoulos B."/>
            <person name="Cheng J.F."/>
            <person name="Woyke T."/>
            <person name="Pelin A."/>
            <person name="Henrissat B."/>
            <person name="Reynolds N.K."/>
            <person name="Benny G.L."/>
            <person name="Smith M.E."/>
            <person name="James T.Y."/>
            <person name="Grigoriev I.V."/>
        </authorList>
    </citation>
    <scope>NUCLEOTIDE SEQUENCE [LARGE SCALE GENOMIC DNA]</scope>
    <source>
        <strain evidence="4">RSA 1356</strain>
    </source>
</reference>
<feature type="signal peptide" evidence="2">
    <location>
        <begin position="1"/>
        <end position="21"/>
    </location>
</feature>
<evidence type="ECO:0000256" key="2">
    <source>
        <dbReference type="SAM" id="SignalP"/>
    </source>
</evidence>
<dbReference type="AlphaFoldDB" id="A0A4P9XKP2"/>
<dbReference type="Proteomes" id="UP000271241">
    <property type="component" value="Unassembled WGS sequence"/>
</dbReference>
<feature type="chain" id="PRO_5020531181" evidence="2">
    <location>
        <begin position="22"/>
        <end position="246"/>
    </location>
</feature>
<accession>A0A4P9XKP2</accession>
<feature type="compositionally biased region" description="Low complexity" evidence="1">
    <location>
        <begin position="31"/>
        <end position="49"/>
    </location>
</feature>
<keyword evidence="2" id="KW-0732">Signal</keyword>
<feature type="region of interest" description="Disordered" evidence="1">
    <location>
        <begin position="29"/>
        <end position="56"/>
    </location>
</feature>
<sequence length="246" mass="26953">MRVTSLLGITAAVTLAAFALAGSSTDAAIVPSSSSQPAAPEPSSSSQPTAPVPLSSGFVTAPDEYTDFKQYSKLFTPEPHFAVFQPEGTRLQYDKDEKGRTRVIKAINDKNDVVSEILVIYKWKSNQIDSVFIDDYSQTGSTLGDSAGITFEYNEKTKMVKGYDMFTPRGSAWVMTKYDLDAPPRERPSGIASVLGWFYSPAETRKELGKDIIFRDLPYGKTMPLEMQPWDGKEVRLLPASGATNA</sequence>
<evidence type="ECO:0000313" key="3">
    <source>
        <dbReference type="EMBL" id="RKP06377.1"/>
    </source>
</evidence>
<dbReference type="EMBL" id="KZ992895">
    <property type="protein sequence ID" value="RKP06377.1"/>
    <property type="molecule type" value="Genomic_DNA"/>
</dbReference>
<protein>
    <submittedName>
        <fullName evidence="3">Uncharacterized protein</fullName>
    </submittedName>
</protein>